<keyword evidence="5" id="KW-1185">Reference proteome</keyword>
<organism evidence="4 5">
    <name type="scientific">Marinomonas balearica</name>
    <dbReference type="NCBI Taxonomy" id="491947"/>
    <lineage>
        <taxon>Bacteria</taxon>
        <taxon>Pseudomonadati</taxon>
        <taxon>Pseudomonadota</taxon>
        <taxon>Gammaproteobacteria</taxon>
        <taxon>Oceanospirillales</taxon>
        <taxon>Oceanospirillaceae</taxon>
        <taxon>Marinomonas</taxon>
    </lineage>
</organism>
<evidence type="ECO:0000313" key="4">
    <source>
        <dbReference type="EMBL" id="TDO96186.1"/>
    </source>
</evidence>
<dbReference type="GO" id="GO:0003677">
    <property type="term" value="F:DNA binding"/>
    <property type="evidence" value="ECO:0007669"/>
    <property type="project" value="InterPro"/>
</dbReference>
<feature type="compositionally biased region" description="Basic and acidic residues" evidence="1">
    <location>
        <begin position="321"/>
        <end position="342"/>
    </location>
</feature>
<dbReference type="AlphaFoldDB" id="A0A4R6M544"/>
<dbReference type="NCBIfam" id="NF033538">
    <property type="entry name" value="transpos_IS91"/>
    <property type="match status" value="1"/>
</dbReference>
<comment type="caution">
    <text evidence="4">The sequence shown here is derived from an EMBL/GenBank/DDBJ whole genome shotgun (WGS) entry which is preliminary data.</text>
</comment>
<evidence type="ECO:0000256" key="1">
    <source>
        <dbReference type="SAM" id="MobiDB-lite"/>
    </source>
</evidence>
<dbReference type="PANTHER" id="PTHR37023:SF1">
    <property type="entry name" value="ISSOD25 TRANSPOSASE TNPA_ISSOD25"/>
    <property type="match status" value="1"/>
</dbReference>
<dbReference type="Pfam" id="PF04986">
    <property type="entry name" value="Y2_Tnp"/>
    <property type="match status" value="1"/>
</dbReference>
<dbReference type="InterPro" id="IPR007069">
    <property type="entry name" value="Transposase_32"/>
</dbReference>
<dbReference type="GO" id="GO:0004803">
    <property type="term" value="F:transposase activity"/>
    <property type="evidence" value="ECO:0007669"/>
    <property type="project" value="InterPro"/>
</dbReference>
<name>A0A4R6M544_9GAMM</name>
<feature type="region of interest" description="Disordered" evidence="1">
    <location>
        <begin position="320"/>
        <end position="350"/>
    </location>
</feature>
<dbReference type="InterPro" id="IPR054832">
    <property type="entry name" value="transpos_IS91"/>
</dbReference>
<accession>A0A4R6M544</accession>
<evidence type="ECO:0000313" key="5">
    <source>
        <dbReference type="Proteomes" id="UP000294656"/>
    </source>
</evidence>
<gene>
    <name evidence="4" type="ORF">DFP79_2758</name>
</gene>
<feature type="domain" description="Transposase IS801/IS1294" evidence="2">
    <location>
        <begin position="139"/>
        <end position="314"/>
    </location>
</feature>
<proteinExistence type="predicted"/>
<dbReference type="EMBL" id="SNXC01000014">
    <property type="protein sequence ID" value="TDO96186.1"/>
    <property type="molecule type" value="Genomic_DNA"/>
</dbReference>
<dbReference type="InterPro" id="IPR026889">
    <property type="entry name" value="Zn_Tnp"/>
</dbReference>
<dbReference type="GO" id="GO:0006313">
    <property type="term" value="P:DNA transposition"/>
    <property type="evidence" value="ECO:0007669"/>
    <property type="project" value="InterPro"/>
</dbReference>
<dbReference type="Proteomes" id="UP000294656">
    <property type="component" value="Unassembled WGS sequence"/>
</dbReference>
<feature type="domain" description="Transposase zinc-binding" evidence="3">
    <location>
        <begin position="22"/>
        <end position="99"/>
    </location>
</feature>
<evidence type="ECO:0000259" key="2">
    <source>
        <dbReference type="Pfam" id="PF04986"/>
    </source>
</evidence>
<sequence>MKGMEKVNLAQLVQHCRQNQTLCASPRQWQVLHHIEDCRTEKMGTGQYECHHCGYHWYWHHSCRDRHCPQCQTKANEDWVRKQTERSVPAPYFHIVFTLPHQLNEWISQHDRVIYHALFHSAWQTLNVLAIRKYHGRAGMTAVLHTWGQTLARHVHLHALVPAGVLGTQSWKRVNKSYFLPVKLMSNRFRGLMVSQLREAHKQGELEGVTQQQLTSKLNELMSVPWVVYCKSALEYQETLNRYLARYTHRIGLSNHRIQSWDGEHVRLSYKDYRTNTQSQMTLTPEELLRRFLLHVLPKRFMRVRHYGYMSNAIRRKSLLKVREQDTPRPEKDKKEPEEKSTQQESPVTGCHCPACGDSSAHYIGDVTSNRWKRERLRTGSLLDTHLVFLILLTSPDALFGRIKEGQSIYHFRLFYKEWAFLTKTG</sequence>
<protein>
    <submittedName>
        <fullName evidence="4">Transposase-like zinc-binding protein</fullName>
    </submittedName>
</protein>
<dbReference type="PANTHER" id="PTHR37023">
    <property type="entry name" value="TRANSPOSASE"/>
    <property type="match status" value="1"/>
</dbReference>
<dbReference type="Pfam" id="PF14319">
    <property type="entry name" value="Zn_Tnp_IS91"/>
    <property type="match status" value="1"/>
</dbReference>
<reference evidence="4 5" key="1">
    <citation type="submission" date="2019-03" db="EMBL/GenBank/DDBJ databases">
        <title>Genomic Encyclopedia of Type Strains, Phase III (KMG-III): the genomes of soil and plant-associated and newly described type strains.</title>
        <authorList>
            <person name="Whitman W."/>
        </authorList>
    </citation>
    <scope>NUCLEOTIDE SEQUENCE [LARGE SCALE GENOMIC DNA]</scope>
    <source>
        <strain evidence="4 5">CECT 7378</strain>
    </source>
</reference>
<evidence type="ECO:0000259" key="3">
    <source>
        <dbReference type="Pfam" id="PF14319"/>
    </source>
</evidence>